<evidence type="ECO:0000313" key="3">
    <source>
        <dbReference type="Proteomes" id="UP001500954"/>
    </source>
</evidence>
<sequence length="125" mass="14829">MTTFDTLFFHFFQYYKNKKNKKANSIAIFYISVLQIALVLLLGIFFAGFSRQMHMNTMSSDKAWTLFAIMGIFVYFKNWIQYSGRKRKVLNAKNLKNKKLTYNIWLLWFLPIVVLALAFVLYQAV</sequence>
<dbReference type="EMBL" id="BAABCY010000019">
    <property type="protein sequence ID" value="GAA3558214.1"/>
    <property type="molecule type" value="Genomic_DNA"/>
</dbReference>
<protein>
    <submittedName>
        <fullName evidence="2">Uncharacterized protein</fullName>
    </submittedName>
</protein>
<feature type="transmembrane region" description="Helical" evidence="1">
    <location>
        <begin position="100"/>
        <end position="122"/>
    </location>
</feature>
<feature type="transmembrane region" description="Helical" evidence="1">
    <location>
        <begin position="26"/>
        <end position="50"/>
    </location>
</feature>
<reference evidence="3" key="1">
    <citation type="journal article" date="2019" name="Int. J. Syst. Evol. Microbiol.">
        <title>The Global Catalogue of Microorganisms (GCM) 10K type strain sequencing project: providing services to taxonomists for standard genome sequencing and annotation.</title>
        <authorList>
            <consortium name="The Broad Institute Genomics Platform"/>
            <consortium name="The Broad Institute Genome Sequencing Center for Infectious Disease"/>
            <person name="Wu L."/>
            <person name="Ma J."/>
        </authorList>
    </citation>
    <scope>NUCLEOTIDE SEQUENCE [LARGE SCALE GENOMIC DNA]</scope>
    <source>
        <strain evidence="3">JCM 17111</strain>
    </source>
</reference>
<evidence type="ECO:0000313" key="2">
    <source>
        <dbReference type="EMBL" id="GAA3558214.1"/>
    </source>
</evidence>
<organism evidence="2 3">
    <name type="scientific">Snuella lapsa</name>
    <dbReference type="NCBI Taxonomy" id="870481"/>
    <lineage>
        <taxon>Bacteria</taxon>
        <taxon>Pseudomonadati</taxon>
        <taxon>Bacteroidota</taxon>
        <taxon>Flavobacteriia</taxon>
        <taxon>Flavobacteriales</taxon>
        <taxon>Flavobacteriaceae</taxon>
        <taxon>Snuella</taxon>
    </lineage>
</organism>
<feature type="transmembrane region" description="Helical" evidence="1">
    <location>
        <begin position="62"/>
        <end position="80"/>
    </location>
</feature>
<keyword evidence="1" id="KW-0472">Membrane</keyword>
<dbReference type="Proteomes" id="UP001500954">
    <property type="component" value="Unassembled WGS sequence"/>
</dbReference>
<name>A0ABP6X1W3_9FLAO</name>
<proteinExistence type="predicted"/>
<comment type="caution">
    <text evidence="2">The sequence shown here is derived from an EMBL/GenBank/DDBJ whole genome shotgun (WGS) entry which is preliminary data.</text>
</comment>
<gene>
    <name evidence="2" type="ORF">GCM10022395_06780</name>
</gene>
<keyword evidence="3" id="KW-1185">Reference proteome</keyword>
<keyword evidence="1" id="KW-0812">Transmembrane</keyword>
<dbReference type="RefSeq" id="WP_345004395.1">
    <property type="nucleotide sequence ID" value="NZ_BAABCY010000019.1"/>
</dbReference>
<accession>A0ABP6X1W3</accession>
<keyword evidence="1" id="KW-1133">Transmembrane helix</keyword>
<evidence type="ECO:0000256" key="1">
    <source>
        <dbReference type="SAM" id="Phobius"/>
    </source>
</evidence>